<feature type="domain" description="Tetrapyrrole methylase" evidence="6">
    <location>
        <begin position="14"/>
        <end position="200"/>
    </location>
</feature>
<name>K6VQL1_9MICO</name>
<reference evidence="7 8" key="1">
    <citation type="submission" date="2012-08" db="EMBL/GenBank/DDBJ databases">
        <title>Whole genome shotgun sequence of Austwickia chelonae NBRC 105200.</title>
        <authorList>
            <person name="Yoshida I."/>
            <person name="Hosoyama A."/>
            <person name="Tsuchikane K."/>
            <person name="Katsumata H."/>
            <person name="Ando Y."/>
            <person name="Ohji S."/>
            <person name="Hamada M."/>
            <person name="Tamura T."/>
            <person name="Yamazoe A."/>
            <person name="Yamazaki S."/>
            <person name="Fujita N."/>
        </authorList>
    </citation>
    <scope>NUCLEOTIDE SEQUENCE [LARGE SCALE GENOMIC DNA]</scope>
    <source>
        <strain evidence="7 8">NBRC 105200</strain>
    </source>
</reference>
<evidence type="ECO:0000313" key="8">
    <source>
        <dbReference type="Proteomes" id="UP000008495"/>
    </source>
</evidence>
<organism evidence="7 8">
    <name type="scientific">Austwickia chelonae NBRC 105200</name>
    <dbReference type="NCBI Taxonomy" id="1184607"/>
    <lineage>
        <taxon>Bacteria</taxon>
        <taxon>Bacillati</taxon>
        <taxon>Actinomycetota</taxon>
        <taxon>Actinomycetes</taxon>
        <taxon>Micrococcales</taxon>
        <taxon>Dermatophilaceae</taxon>
        <taxon>Austwickia</taxon>
    </lineage>
</organism>
<evidence type="ECO:0000256" key="1">
    <source>
        <dbReference type="ARBA" id="ARBA00004953"/>
    </source>
</evidence>
<keyword evidence="2" id="KW-0169">Cobalamin biosynthesis</keyword>
<dbReference type="NCBIfam" id="TIGR02467">
    <property type="entry name" value="CbiE"/>
    <property type="match status" value="1"/>
</dbReference>
<dbReference type="eggNOG" id="COG2242">
    <property type="taxonomic scope" value="Bacteria"/>
</dbReference>
<dbReference type="GO" id="GO:0032259">
    <property type="term" value="P:methylation"/>
    <property type="evidence" value="ECO:0007669"/>
    <property type="project" value="UniProtKB-KW"/>
</dbReference>
<dbReference type="Gene3D" id="3.40.1010.10">
    <property type="entry name" value="Cobalt-precorrin-4 Transmethylase, Domain 1"/>
    <property type="match status" value="1"/>
</dbReference>
<dbReference type="UniPathway" id="UPA00148"/>
<comment type="pathway">
    <text evidence="1">Cofactor biosynthesis; adenosylcobalamin biosynthesis.</text>
</comment>
<dbReference type="eggNOG" id="COG2241">
    <property type="taxonomic scope" value="Bacteria"/>
</dbReference>
<dbReference type="GO" id="GO:0008276">
    <property type="term" value="F:protein methyltransferase activity"/>
    <property type="evidence" value="ECO:0007669"/>
    <property type="project" value="InterPro"/>
</dbReference>
<dbReference type="InterPro" id="IPR035996">
    <property type="entry name" value="4pyrrol_Methylase_sf"/>
</dbReference>
<keyword evidence="5" id="KW-0949">S-adenosyl-L-methionine</keyword>
<dbReference type="PANTHER" id="PTHR43182:SF1">
    <property type="entry name" value="COBALT-PRECORRIN-7 C(5)-METHYLTRANSFERASE"/>
    <property type="match status" value="1"/>
</dbReference>
<accession>K6VQL1</accession>
<dbReference type="AlphaFoldDB" id="K6VQL1"/>
<dbReference type="CDD" id="cd11644">
    <property type="entry name" value="Precorrin-6Y-MT"/>
    <property type="match status" value="1"/>
</dbReference>
<proteinExistence type="predicted"/>
<dbReference type="Proteomes" id="UP000008495">
    <property type="component" value="Unassembled WGS sequence"/>
</dbReference>
<dbReference type="InterPro" id="IPR012818">
    <property type="entry name" value="CbiE"/>
</dbReference>
<keyword evidence="3 7" id="KW-0489">Methyltransferase</keyword>
<dbReference type="RefSeq" id="WP_006502407.1">
    <property type="nucleotide sequence ID" value="NZ_BAGZ01000005.1"/>
</dbReference>
<dbReference type="SUPFAM" id="SSF53790">
    <property type="entry name" value="Tetrapyrrole methylase"/>
    <property type="match status" value="1"/>
</dbReference>
<dbReference type="InterPro" id="IPR014777">
    <property type="entry name" value="4pyrrole_Mease_sub1"/>
</dbReference>
<dbReference type="Pfam" id="PF00590">
    <property type="entry name" value="TP_methylase"/>
    <property type="match status" value="1"/>
</dbReference>
<dbReference type="GO" id="GO:0009236">
    <property type="term" value="P:cobalamin biosynthetic process"/>
    <property type="evidence" value="ECO:0007669"/>
    <property type="project" value="UniProtKB-UniPathway"/>
</dbReference>
<gene>
    <name evidence="7" type="primary">cobL</name>
    <name evidence="7" type="ORF">AUCHE_05_05700</name>
</gene>
<comment type="caution">
    <text evidence="7">The sequence shown here is derived from an EMBL/GenBank/DDBJ whole genome shotgun (WGS) entry which is preliminary data.</text>
</comment>
<evidence type="ECO:0000256" key="5">
    <source>
        <dbReference type="ARBA" id="ARBA00022691"/>
    </source>
</evidence>
<evidence type="ECO:0000313" key="7">
    <source>
        <dbReference type="EMBL" id="GAB77655.1"/>
    </source>
</evidence>
<dbReference type="SUPFAM" id="SSF53335">
    <property type="entry name" value="S-adenosyl-L-methionine-dependent methyltransferases"/>
    <property type="match status" value="1"/>
</dbReference>
<dbReference type="PANTHER" id="PTHR43182">
    <property type="entry name" value="COBALT-PRECORRIN-6B C(15)-METHYLTRANSFERASE (DECARBOXYLATING)"/>
    <property type="match status" value="1"/>
</dbReference>
<keyword evidence="8" id="KW-1185">Reference proteome</keyword>
<protein>
    <submittedName>
        <fullName evidence="7">Precorrin-6Y C5,15-methyltransferase</fullName>
    </submittedName>
</protein>
<evidence type="ECO:0000259" key="6">
    <source>
        <dbReference type="Pfam" id="PF00590"/>
    </source>
</evidence>
<evidence type="ECO:0000256" key="4">
    <source>
        <dbReference type="ARBA" id="ARBA00022679"/>
    </source>
</evidence>
<dbReference type="InterPro" id="IPR050714">
    <property type="entry name" value="Cobalamin_biosynth_MTase"/>
</dbReference>
<sequence length="407" mass="42638">MTRRVAQTFAARGVVVVGVGADGWTGLGEEARQALRSAGAIVGSPRLLEHLPTWLGAERVEWRSPLRSDIRSLVEEHADRGLVVLASGDPLVHGIGRTLVAELGITRLLFLPTLSSVALACARLGWPSEDVDVVNAVGGGLAGLPETFLPGARFVVLSAGRDTPSTVASMLVDAGFGDSFLTVLGDLGSSKEKRWEGSAATWTAEIDAGMNVVAVDCRATDVRADDGGSRPSAADGTLGGRFPLPGWESGEGDLSARTALALIMSTLHPGPGECLWEVGGPGVCATEWTGMGRGRRAVVLDRLPDPAAKMSRPLPDAVVAVGAGLAPRSVEASWRALRPGGRVVGAGTTVDEMALLARYHRAMGGELTRWDCVRGISSADRGRTRWSGGGQMVLWYLSKPLAEQAER</sequence>
<dbReference type="Gene3D" id="3.40.50.150">
    <property type="entry name" value="Vaccinia Virus protein VP39"/>
    <property type="match status" value="1"/>
</dbReference>
<dbReference type="EMBL" id="BAGZ01000005">
    <property type="protein sequence ID" value="GAB77655.1"/>
    <property type="molecule type" value="Genomic_DNA"/>
</dbReference>
<dbReference type="InterPro" id="IPR000878">
    <property type="entry name" value="4pyrrol_Mease"/>
</dbReference>
<dbReference type="STRING" id="100225.SAMN05421595_1493"/>
<keyword evidence="4 7" id="KW-0808">Transferase</keyword>
<evidence type="ECO:0000256" key="2">
    <source>
        <dbReference type="ARBA" id="ARBA00022573"/>
    </source>
</evidence>
<dbReference type="InterPro" id="IPR029063">
    <property type="entry name" value="SAM-dependent_MTases_sf"/>
</dbReference>
<evidence type="ECO:0000256" key="3">
    <source>
        <dbReference type="ARBA" id="ARBA00022603"/>
    </source>
</evidence>